<sequence length="112" mass="12255">MTTLFAVAIALLLQLATAAYGVGSGFRYHSPGHYVISFGELDSGYRTAAFAAKADDEFQVDLYPFKSALPALTRCFPDKWFLAFISSDVSRRLPQRCLPLFSNVIPLASKAS</sequence>
<organism evidence="2 3">
    <name type="scientific">Plasmodiophora brassicae</name>
    <name type="common">Clubroot disease agent</name>
    <dbReference type="NCBI Taxonomy" id="37360"/>
    <lineage>
        <taxon>Eukaryota</taxon>
        <taxon>Sar</taxon>
        <taxon>Rhizaria</taxon>
        <taxon>Endomyxa</taxon>
        <taxon>Phytomyxea</taxon>
        <taxon>Plasmodiophorida</taxon>
        <taxon>Plasmodiophoridae</taxon>
        <taxon>Plasmodiophora</taxon>
    </lineage>
</organism>
<geneLocation type="mitochondrion" evidence="2"/>
<gene>
    <name evidence="2" type="ORF">PLBR_LOCUS8825</name>
</gene>
<dbReference type="Proteomes" id="UP000290189">
    <property type="component" value="Unassembled WGS sequence"/>
</dbReference>
<proteinExistence type="predicted"/>
<keyword evidence="2" id="KW-0496">Mitochondrion</keyword>
<evidence type="ECO:0000313" key="3">
    <source>
        <dbReference type="Proteomes" id="UP000290189"/>
    </source>
</evidence>
<keyword evidence="1" id="KW-0732">Signal</keyword>
<accession>A0A3P3YP76</accession>
<feature type="chain" id="PRO_5018020163" evidence="1">
    <location>
        <begin position="19"/>
        <end position="112"/>
    </location>
</feature>
<evidence type="ECO:0000313" key="2">
    <source>
        <dbReference type="EMBL" id="SPR01610.1"/>
    </source>
</evidence>
<evidence type="ECO:0000256" key="1">
    <source>
        <dbReference type="SAM" id="SignalP"/>
    </source>
</evidence>
<reference evidence="2 3" key="1">
    <citation type="submission" date="2018-03" db="EMBL/GenBank/DDBJ databases">
        <authorList>
            <person name="Fogelqvist J."/>
        </authorList>
    </citation>
    <scope>NUCLEOTIDE SEQUENCE [LARGE SCALE GENOMIC DNA]</scope>
</reference>
<feature type="signal peptide" evidence="1">
    <location>
        <begin position="1"/>
        <end position="18"/>
    </location>
</feature>
<name>A0A3P3YP76_PLABS</name>
<dbReference type="EMBL" id="OVEO01000018">
    <property type="protein sequence ID" value="SPR01610.1"/>
    <property type="molecule type" value="Genomic_DNA"/>
</dbReference>
<dbReference type="AlphaFoldDB" id="A0A3P3YP76"/>
<protein>
    <submittedName>
        <fullName evidence="2">Uncharacterized protein</fullName>
    </submittedName>
</protein>